<evidence type="ECO:0000313" key="1">
    <source>
        <dbReference type="EMBL" id="JAE03052.1"/>
    </source>
</evidence>
<protein>
    <submittedName>
        <fullName evidence="1">Uncharacterized protein</fullName>
    </submittedName>
</protein>
<reference evidence="1" key="1">
    <citation type="submission" date="2014-09" db="EMBL/GenBank/DDBJ databases">
        <authorList>
            <person name="Magalhaes I.L.F."/>
            <person name="Oliveira U."/>
            <person name="Santos F.R."/>
            <person name="Vidigal T.H.D.A."/>
            <person name="Brescovit A.D."/>
            <person name="Santos A.J."/>
        </authorList>
    </citation>
    <scope>NUCLEOTIDE SEQUENCE</scope>
    <source>
        <tissue evidence="1">Shoot tissue taken approximately 20 cm above the soil surface</tissue>
    </source>
</reference>
<name>A0A0A9ESJ5_ARUDO</name>
<organism evidence="1">
    <name type="scientific">Arundo donax</name>
    <name type="common">Giant reed</name>
    <name type="synonym">Donax arundinaceus</name>
    <dbReference type="NCBI Taxonomy" id="35708"/>
    <lineage>
        <taxon>Eukaryota</taxon>
        <taxon>Viridiplantae</taxon>
        <taxon>Streptophyta</taxon>
        <taxon>Embryophyta</taxon>
        <taxon>Tracheophyta</taxon>
        <taxon>Spermatophyta</taxon>
        <taxon>Magnoliopsida</taxon>
        <taxon>Liliopsida</taxon>
        <taxon>Poales</taxon>
        <taxon>Poaceae</taxon>
        <taxon>PACMAD clade</taxon>
        <taxon>Arundinoideae</taxon>
        <taxon>Arundineae</taxon>
        <taxon>Arundo</taxon>
    </lineage>
</organism>
<reference evidence="1" key="2">
    <citation type="journal article" date="2015" name="Data Brief">
        <title>Shoot transcriptome of the giant reed, Arundo donax.</title>
        <authorList>
            <person name="Barrero R.A."/>
            <person name="Guerrero F.D."/>
            <person name="Moolhuijzen P."/>
            <person name="Goolsby J.A."/>
            <person name="Tidwell J."/>
            <person name="Bellgard S.E."/>
            <person name="Bellgard M.I."/>
        </authorList>
    </citation>
    <scope>NUCLEOTIDE SEQUENCE</scope>
    <source>
        <tissue evidence="1">Shoot tissue taken approximately 20 cm above the soil surface</tissue>
    </source>
</reference>
<dbReference type="AlphaFoldDB" id="A0A0A9ESJ5"/>
<proteinExistence type="predicted"/>
<accession>A0A0A9ESJ5</accession>
<sequence>MLTFSAKFASSVWTLTCSQEIIRAVSFINESLSTIATCRASSS</sequence>
<dbReference type="EMBL" id="GBRH01194844">
    <property type="protein sequence ID" value="JAE03052.1"/>
    <property type="molecule type" value="Transcribed_RNA"/>
</dbReference>